<dbReference type="AlphaFoldDB" id="A0A382CB65"/>
<evidence type="ECO:0000256" key="1">
    <source>
        <dbReference type="SAM" id="Phobius"/>
    </source>
</evidence>
<feature type="transmembrane region" description="Helical" evidence="1">
    <location>
        <begin position="111"/>
        <end position="129"/>
    </location>
</feature>
<feature type="transmembrane region" description="Helical" evidence="1">
    <location>
        <begin position="141"/>
        <end position="164"/>
    </location>
</feature>
<protein>
    <recommendedName>
        <fullName evidence="3">TIGR01906 family membrane protein</fullName>
    </recommendedName>
</protein>
<keyword evidence="1" id="KW-1133">Transmembrane helix</keyword>
<feature type="transmembrane region" description="Helical" evidence="1">
    <location>
        <begin position="198"/>
        <end position="220"/>
    </location>
</feature>
<gene>
    <name evidence="2" type="ORF">METZ01_LOCUS175795</name>
</gene>
<organism evidence="2">
    <name type="scientific">marine metagenome</name>
    <dbReference type="NCBI Taxonomy" id="408172"/>
    <lineage>
        <taxon>unclassified sequences</taxon>
        <taxon>metagenomes</taxon>
        <taxon>ecological metagenomes</taxon>
    </lineage>
</organism>
<name>A0A382CB65_9ZZZZ</name>
<accession>A0A382CB65</accession>
<dbReference type="EMBL" id="UINC01033518">
    <property type="protein sequence ID" value="SVB22941.1"/>
    <property type="molecule type" value="Genomic_DNA"/>
</dbReference>
<dbReference type="InterPro" id="IPR010178">
    <property type="entry name" value="Lit"/>
</dbReference>
<feature type="transmembrane region" description="Helical" evidence="1">
    <location>
        <begin position="12"/>
        <end position="31"/>
    </location>
</feature>
<evidence type="ECO:0008006" key="3">
    <source>
        <dbReference type="Google" id="ProtNLM"/>
    </source>
</evidence>
<proteinExistence type="predicted"/>
<keyword evidence="1" id="KW-0812">Transmembrane</keyword>
<evidence type="ECO:0000313" key="2">
    <source>
        <dbReference type="EMBL" id="SVB22941.1"/>
    </source>
</evidence>
<keyword evidence="1" id="KW-0472">Membrane</keyword>
<reference evidence="2" key="1">
    <citation type="submission" date="2018-05" db="EMBL/GenBank/DDBJ databases">
        <authorList>
            <person name="Lanie J.A."/>
            <person name="Ng W.-L."/>
            <person name="Kazmierczak K.M."/>
            <person name="Andrzejewski T.M."/>
            <person name="Davidsen T.M."/>
            <person name="Wayne K.J."/>
            <person name="Tettelin H."/>
            <person name="Glass J.I."/>
            <person name="Rusch D."/>
            <person name="Podicherti R."/>
            <person name="Tsui H.-C.T."/>
            <person name="Winkler M.E."/>
        </authorList>
    </citation>
    <scope>NUCLEOTIDE SEQUENCE</scope>
</reference>
<dbReference type="NCBIfam" id="TIGR01906">
    <property type="entry name" value="integ_TIGR01906"/>
    <property type="match status" value="1"/>
</dbReference>
<dbReference type="Pfam" id="PF07314">
    <property type="entry name" value="Lit"/>
    <property type="match status" value="1"/>
</dbReference>
<sequence>MILRLFCILRSALIVLIVPLLLVTTNVRLVVNSSYVYSYGFHKYGIESVTGIEMRQLKLAGKKIRDYFSNDQDFIVINIERQGQNIKNLYNQREILHMKDVKNLVQLTYSIQIWGFLLLSCLIIAGVLSKKPPNLSNAVDLISWGGGLTLAILAVIGVLSLFGFQRLFLFFHLVSFDNDLWILDPRRDYLIMMFPQGFFFDATVIIVVLTLGQALVLWIVPRLIRKFRRL</sequence>